<dbReference type="EMBL" id="CP144918">
    <property type="protein sequence ID" value="WWA46134.1"/>
    <property type="molecule type" value="Genomic_DNA"/>
</dbReference>
<protein>
    <submittedName>
        <fullName evidence="2">DUF308 domain-containing protein</fullName>
    </submittedName>
</protein>
<feature type="transmembrane region" description="Helical" evidence="1">
    <location>
        <begin position="110"/>
        <end position="134"/>
    </location>
</feature>
<feature type="transmembrane region" description="Helical" evidence="1">
    <location>
        <begin position="84"/>
        <end position="104"/>
    </location>
</feature>
<feature type="transmembrane region" description="Helical" evidence="1">
    <location>
        <begin position="174"/>
        <end position="197"/>
    </location>
</feature>
<feature type="transmembrane region" description="Helical" evidence="1">
    <location>
        <begin position="146"/>
        <end position="168"/>
    </location>
</feature>
<dbReference type="PANTHER" id="PTHR34989">
    <property type="entry name" value="PROTEIN HDED"/>
    <property type="match status" value="1"/>
</dbReference>
<keyword evidence="1" id="KW-1133">Transmembrane helix</keyword>
<feature type="transmembrane region" description="Helical" evidence="1">
    <location>
        <begin position="52"/>
        <end position="72"/>
    </location>
</feature>
<gene>
    <name evidence="2" type="ORF">V5F89_07480</name>
</gene>
<proteinExistence type="predicted"/>
<organism evidence="2 3">
    <name type="scientific">Pelagerythrobacter marensis</name>
    <dbReference type="NCBI Taxonomy" id="543877"/>
    <lineage>
        <taxon>Bacteria</taxon>
        <taxon>Pseudomonadati</taxon>
        <taxon>Pseudomonadota</taxon>
        <taxon>Alphaproteobacteria</taxon>
        <taxon>Sphingomonadales</taxon>
        <taxon>Erythrobacteraceae</taxon>
        <taxon>Pelagerythrobacter</taxon>
    </lineage>
</organism>
<dbReference type="InterPro" id="IPR005325">
    <property type="entry name" value="DUF308_memb"/>
</dbReference>
<dbReference type="Pfam" id="PF03729">
    <property type="entry name" value="DUF308"/>
    <property type="match status" value="2"/>
</dbReference>
<keyword evidence="3" id="KW-1185">Reference proteome</keyword>
<dbReference type="Proteomes" id="UP001335183">
    <property type="component" value="Chromosome"/>
</dbReference>
<keyword evidence="1" id="KW-0812">Transmembrane</keyword>
<dbReference type="InterPro" id="IPR052712">
    <property type="entry name" value="Acid_resist_chaperone_HdeD"/>
</dbReference>
<evidence type="ECO:0000256" key="1">
    <source>
        <dbReference type="SAM" id="Phobius"/>
    </source>
</evidence>
<keyword evidence="1" id="KW-0472">Membrane</keyword>
<accession>A0ABZ2CZR7</accession>
<evidence type="ECO:0000313" key="3">
    <source>
        <dbReference type="Proteomes" id="UP001335183"/>
    </source>
</evidence>
<reference evidence="2 3" key="1">
    <citation type="submission" date="2024-02" db="EMBL/GenBank/DDBJ databases">
        <title>The whole genome sequence of five bacterial samples isolated from Abu Dhabi Sabkha-shore region.</title>
        <authorList>
            <person name="Sudalaimuthuasari N."/>
            <person name="Sarfraz B."/>
            <person name="Tuyisabe J.D."/>
            <person name="Mugisha Ntwali L.D.M."/>
            <person name="Ali A.I.A.A."/>
            <person name="Almansoori S.Z.A."/>
            <person name="Alajami H.S.A."/>
            <person name="Almeqbaali A.A.S."/>
            <person name="Kundu B."/>
            <person name="Saeed E.E."/>
            <person name="Sukumarinath V."/>
            <person name="Mishra A.K."/>
            <person name="Hazzouri K.M."/>
            <person name="Almaskari R."/>
            <person name="Sharma A.K."/>
            <person name="Amiri K.M.A."/>
        </authorList>
    </citation>
    <scope>NUCLEOTIDE SEQUENCE [LARGE SCALE GENOMIC DNA]</scope>
    <source>
        <strain evidence="3">kcgeb_sd</strain>
    </source>
</reference>
<sequence>MDSTTETPPTGAADGAFVDHLPARNWGWFAFRGGLLLVLGALALAFPRPALFAFALVFAAFCFVDGIFAVASGVRGARRKEERWWALILAGMLGIAVGVIFVLFPALGTLAYALTAIALIAAWAVASGVLQIVAAWRLRRAIRGEWLLIACGALTVLLGAGLIALLIVAPEPTLLSVAWMIGIWALIAGVALLALAFRLRRHGREHGAETARE</sequence>
<name>A0ABZ2CZR7_9SPHN</name>
<dbReference type="PANTHER" id="PTHR34989:SF1">
    <property type="entry name" value="PROTEIN HDED"/>
    <property type="match status" value="1"/>
</dbReference>
<dbReference type="RefSeq" id="WP_338445036.1">
    <property type="nucleotide sequence ID" value="NZ_CP144918.1"/>
</dbReference>
<feature type="transmembrane region" description="Helical" evidence="1">
    <location>
        <begin position="26"/>
        <end position="46"/>
    </location>
</feature>
<evidence type="ECO:0000313" key="2">
    <source>
        <dbReference type="EMBL" id="WWA46134.1"/>
    </source>
</evidence>